<comment type="caution">
    <text evidence="1">The sequence shown here is derived from an EMBL/GenBank/DDBJ whole genome shotgun (WGS) entry which is preliminary data.</text>
</comment>
<dbReference type="AlphaFoldDB" id="A0AAD8SP46"/>
<dbReference type="EMBL" id="JAUUTY010000003">
    <property type="protein sequence ID" value="KAK1661169.1"/>
    <property type="molecule type" value="Genomic_DNA"/>
</dbReference>
<evidence type="ECO:0000313" key="2">
    <source>
        <dbReference type="Proteomes" id="UP001231189"/>
    </source>
</evidence>
<sequence>MSSLKFDQPQLDYTTRFSLWQVKMREILTQSSNLDEALDGFGKKDAKTWTDDEKRKDRKAFSLIQLHLSNNILQEVLSEKSSAALWLKLESICMSKDLTSKMHVKMKLFSHKLQEGASVMNHLSIFREIVADLLSMELRVFGCTAYAHVDNGKLEHRDVKNVVFNEVVMFYKSSSTDVFDAIDISDVPDDEQQRISVQVEHVEEKENDVAENDNTVVQHTPPVLQQTNNSIVADIPRRNKGPRPRLIKECNLVHHALSCAEQVDHDTEPATYAEVVASVDRVK</sequence>
<keyword evidence="2" id="KW-1185">Reference proteome</keyword>
<name>A0AAD8SP46_LOLMU</name>
<evidence type="ECO:0000313" key="1">
    <source>
        <dbReference type="EMBL" id="KAK1661169.1"/>
    </source>
</evidence>
<accession>A0AAD8SP46</accession>
<organism evidence="1 2">
    <name type="scientific">Lolium multiflorum</name>
    <name type="common">Italian ryegrass</name>
    <name type="synonym">Lolium perenne subsp. multiflorum</name>
    <dbReference type="NCBI Taxonomy" id="4521"/>
    <lineage>
        <taxon>Eukaryota</taxon>
        <taxon>Viridiplantae</taxon>
        <taxon>Streptophyta</taxon>
        <taxon>Embryophyta</taxon>
        <taxon>Tracheophyta</taxon>
        <taxon>Spermatophyta</taxon>
        <taxon>Magnoliopsida</taxon>
        <taxon>Liliopsida</taxon>
        <taxon>Poales</taxon>
        <taxon>Poaceae</taxon>
        <taxon>BOP clade</taxon>
        <taxon>Pooideae</taxon>
        <taxon>Poodae</taxon>
        <taxon>Poeae</taxon>
        <taxon>Poeae Chloroplast Group 2 (Poeae type)</taxon>
        <taxon>Loliodinae</taxon>
        <taxon>Loliinae</taxon>
        <taxon>Lolium</taxon>
    </lineage>
</organism>
<protein>
    <recommendedName>
        <fullName evidence="3">Retrovirus-related Pol polyprotein from transposon TNT 1-94</fullName>
    </recommendedName>
</protein>
<evidence type="ECO:0008006" key="3">
    <source>
        <dbReference type="Google" id="ProtNLM"/>
    </source>
</evidence>
<reference evidence="1" key="1">
    <citation type="submission" date="2023-07" db="EMBL/GenBank/DDBJ databases">
        <title>A chromosome-level genome assembly of Lolium multiflorum.</title>
        <authorList>
            <person name="Chen Y."/>
            <person name="Copetti D."/>
            <person name="Kolliker R."/>
            <person name="Studer B."/>
        </authorList>
    </citation>
    <scope>NUCLEOTIDE SEQUENCE</scope>
    <source>
        <strain evidence="1">02402/16</strain>
        <tissue evidence="1">Leaf</tissue>
    </source>
</reference>
<dbReference type="Pfam" id="PF14223">
    <property type="entry name" value="Retrotran_gag_2"/>
    <property type="match status" value="1"/>
</dbReference>
<dbReference type="Proteomes" id="UP001231189">
    <property type="component" value="Unassembled WGS sequence"/>
</dbReference>
<proteinExistence type="predicted"/>
<gene>
    <name evidence="1" type="ORF">QYE76_049328</name>
</gene>